<evidence type="ECO:0000313" key="8">
    <source>
        <dbReference type="Proteomes" id="UP001596337"/>
    </source>
</evidence>
<organism evidence="7 8">
    <name type="scientific">Haloechinothrix salitolerans</name>
    <dbReference type="NCBI Taxonomy" id="926830"/>
    <lineage>
        <taxon>Bacteria</taxon>
        <taxon>Bacillati</taxon>
        <taxon>Actinomycetota</taxon>
        <taxon>Actinomycetes</taxon>
        <taxon>Pseudonocardiales</taxon>
        <taxon>Pseudonocardiaceae</taxon>
        <taxon>Haloechinothrix</taxon>
    </lineage>
</organism>
<gene>
    <name evidence="7" type="ORF">ACFQGD_02270</name>
</gene>
<keyword evidence="3 6" id="KW-0812">Transmembrane</keyword>
<evidence type="ECO:0000256" key="5">
    <source>
        <dbReference type="ARBA" id="ARBA00023136"/>
    </source>
</evidence>
<dbReference type="PANTHER" id="PTHR30086:SF20">
    <property type="entry name" value="ARGININE EXPORTER PROTEIN ARGO-RELATED"/>
    <property type="match status" value="1"/>
</dbReference>
<feature type="transmembrane region" description="Helical" evidence="6">
    <location>
        <begin position="6"/>
        <end position="27"/>
    </location>
</feature>
<keyword evidence="5 6" id="KW-0472">Membrane</keyword>
<evidence type="ECO:0000256" key="3">
    <source>
        <dbReference type="ARBA" id="ARBA00022692"/>
    </source>
</evidence>
<sequence>MTTALLAGLLAGYAIAIPVGAIGAYLIGLTARTNLRIGLSAAFGVATVDGAYALVAVLGGAALAPVVARYDEPLRAVSVGVLAVLAAVVLWRSLREYRVPESGDEPGERMTSPPKAYWTLVGLTSVNPTTVVYFAALVVGHSGSVTATPLHATVFVAAAFAASASWQCLLAGGGALLGSLLSGSRGRLATSLVSSALIAAFAVHLALGG</sequence>
<proteinExistence type="predicted"/>
<name>A0ABW2BUF1_9PSEU</name>
<protein>
    <submittedName>
        <fullName evidence="7">LysE family transporter</fullName>
    </submittedName>
</protein>
<feature type="transmembrane region" description="Helical" evidence="6">
    <location>
        <begin position="188"/>
        <end position="207"/>
    </location>
</feature>
<evidence type="ECO:0000256" key="6">
    <source>
        <dbReference type="SAM" id="Phobius"/>
    </source>
</evidence>
<comment type="subcellular location">
    <subcellularLocation>
        <location evidence="1">Cell membrane</location>
        <topology evidence="1">Multi-pass membrane protein</topology>
    </subcellularLocation>
</comment>
<accession>A0ABW2BUF1</accession>
<dbReference type="RefSeq" id="WP_345406684.1">
    <property type="nucleotide sequence ID" value="NZ_BAABLA010000123.1"/>
</dbReference>
<dbReference type="PANTHER" id="PTHR30086">
    <property type="entry name" value="ARGININE EXPORTER PROTEIN ARGO"/>
    <property type="match status" value="1"/>
</dbReference>
<feature type="transmembrane region" description="Helical" evidence="6">
    <location>
        <begin position="39"/>
        <end position="64"/>
    </location>
</feature>
<dbReference type="EMBL" id="JBHSXX010000001">
    <property type="protein sequence ID" value="MFC6865965.1"/>
    <property type="molecule type" value="Genomic_DNA"/>
</dbReference>
<keyword evidence="4 6" id="KW-1133">Transmembrane helix</keyword>
<dbReference type="Proteomes" id="UP001596337">
    <property type="component" value="Unassembled WGS sequence"/>
</dbReference>
<dbReference type="Pfam" id="PF01810">
    <property type="entry name" value="LysE"/>
    <property type="match status" value="1"/>
</dbReference>
<evidence type="ECO:0000256" key="4">
    <source>
        <dbReference type="ARBA" id="ARBA00022989"/>
    </source>
</evidence>
<evidence type="ECO:0000313" key="7">
    <source>
        <dbReference type="EMBL" id="MFC6865965.1"/>
    </source>
</evidence>
<feature type="transmembrane region" description="Helical" evidence="6">
    <location>
        <begin position="76"/>
        <end position="94"/>
    </location>
</feature>
<evidence type="ECO:0000256" key="2">
    <source>
        <dbReference type="ARBA" id="ARBA00022475"/>
    </source>
</evidence>
<evidence type="ECO:0000256" key="1">
    <source>
        <dbReference type="ARBA" id="ARBA00004651"/>
    </source>
</evidence>
<feature type="transmembrane region" description="Helical" evidence="6">
    <location>
        <begin position="152"/>
        <end position="176"/>
    </location>
</feature>
<keyword evidence="2" id="KW-1003">Cell membrane</keyword>
<keyword evidence="8" id="KW-1185">Reference proteome</keyword>
<comment type="caution">
    <text evidence="7">The sequence shown here is derived from an EMBL/GenBank/DDBJ whole genome shotgun (WGS) entry which is preliminary data.</text>
</comment>
<feature type="transmembrane region" description="Helical" evidence="6">
    <location>
        <begin position="115"/>
        <end position="140"/>
    </location>
</feature>
<reference evidence="8" key="1">
    <citation type="journal article" date="2019" name="Int. J. Syst. Evol. Microbiol.">
        <title>The Global Catalogue of Microorganisms (GCM) 10K type strain sequencing project: providing services to taxonomists for standard genome sequencing and annotation.</title>
        <authorList>
            <consortium name="The Broad Institute Genomics Platform"/>
            <consortium name="The Broad Institute Genome Sequencing Center for Infectious Disease"/>
            <person name="Wu L."/>
            <person name="Ma J."/>
        </authorList>
    </citation>
    <scope>NUCLEOTIDE SEQUENCE [LARGE SCALE GENOMIC DNA]</scope>
    <source>
        <strain evidence="8">KCTC 32255</strain>
    </source>
</reference>
<dbReference type="InterPro" id="IPR001123">
    <property type="entry name" value="LeuE-type"/>
</dbReference>